<organism evidence="11 12">
    <name type="scientific">Penicillium capsulatum</name>
    <dbReference type="NCBI Taxonomy" id="69766"/>
    <lineage>
        <taxon>Eukaryota</taxon>
        <taxon>Fungi</taxon>
        <taxon>Dikarya</taxon>
        <taxon>Ascomycota</taxon>
        <taxon>Pezizomycotina</taxon>
        <taxon>Eurotiomycetes</taxon>
        <taxon>Eurotiomycetidae</taxon>
        <taxon>Eurotiales</taxon>
        <taxon>Aspergillaceae</taxon>
        <taxon>Penicillium</taxon>
    </lineage>
</organism>
<evidence type="ECO:0000256" key="6">
    <source>
        <dbReference type="ARBA" id="ARBA00023004"/>
    </source>
</evidence>
<dbReference type="InterPro" id="IPR002403">
    <property type="entry name" value="Cyt_P450_E_grp-IV"/>
</dbReference>
<dbReference type="PROSITE" id="PS00086">
    <property type="entry name" value="CYTOCHROME_P450"/>
    <property type="match status" value="1"/>
</dbReference>
<comment type="cofactor">
    <cofactor evidence="1 8">
        <name>heme</name>
        <dbReference type="ChEBI" id="CHEBI:30413"/>
    </cofactor>
</comment>
<dbReference type="GO" id="GO:0020037">
    <property type="term" value="F:heme binding"/>
    <property type="evidence" value="ECO:0007669"/>
    <property type="project" value="InterPro"/>
</dbReference>
<evidence type="ECO:0008006" key="13">
    <source>
        <dbReference type="Google" id="ProtNLM"/>
    </source>
</evidence>
<dbReference type="GO" id="GO:0043386">
    <property type="term" value="P:mycotoxin biosynthetic process"/>
    <property type="evidence" value="ECO:0007669"/>
    <property type="project" value="UniProtKB-ARBA"/>
</dbReference>
<keyword evidence="10" id="KW-1133">Transmembrane helix</keyword>
<dbReference type="EMBL" id="JAPQKO010000003">
    <property type="protein sequence ID" value="KAJ5173381.1"/>
    <property type="molecule type" value="Genomic_DNA"/>
</dbReference>
<keyword evidence="7 9" id="KW-0503">Monooxygenase</keyword>
<protein>
    <recommendedName>
        <fullName evidence="13">Cytochrome P450</fullName>
    </recommendedName>
</protein>
<reference evidence="11" key="1">
    <citation type="submission" date="2022-11" db="EMBL/GenBank/DDBJ databases">
        <authorList>
            <person name="Petersen C."/>
        </authorList>
    </citation>
    <scope>NUCLEOTIDE SEQUENCE</scope>
    <source>
        <strain evidence="11">IBT 21917</strain>
    </source>
</reference>
<keyword evidence="3 8" id="KW-0349">Heme</keyword>
<dbReference type="SUPFAM" id="SSF48264">
    <property type="entry name" value="Cytochrome P450"/>
    <property type="match status" value="1"/>
</dbReference>
<keyword evidence="10" id="KW-0472">Membrane</keyword>
<name>A0A9W9LS64_9EURO</name>
<feature type="binding site" description="axial binding residue" evidence="8">
    <location>
        <position position="407"/>
    </location>
    <ligand>
        <name>heme</name>
        <dbReference type="ChEBI" id="CHEBI:30413"/>
    </ligand>
    <ligandPart>
        <name>Fe</name>
        <dbReference type="ChEBI" id="CHEBI:18248"/>
    </ligandPart>
</feature>
<evidence type="ECO:0000256" key="9">
    <source>
        <dbReference type="RuleBase" id="RU000461"/>
    </source>
</evidence>
<evidence type="ECO:0000313" key="11">
    <source>
        <dbReference type="EMBL" id="KAJ5173381.1"/>
    </source>
</evidence>
<dbReference type="Pfam" id="PF00067">
    <property type="entry name" value="p450"/>
    <property type="match status" value="1"/>
</dbReference>
<dbReference type="GO" id="GO:0016705">
    <property type="term" value="F:oxidoreductase activity, acting on paired donors, with incorporation or reduction of molecular oxygen"/>
    <property type="evidence" value="ECO:0007669"/>
    <property type="project" value="InterPro"/>
</dbReference>
<accession>A0A9W9LS64</accession>
<evidence type="ECO:0000256" key="4">
    <source>
        <dbReference type="ARBA" id="ARBA00022723"/>
    </source>
</evidence>
<sequence>MAVNSSPGAFAIYGGIALTTAIVFYILSYGLKLPKLSGLDRSKAKLFVTNGHELMKQGLAKANVCYLDSDNGVRTVLSPAFANEIRSNPALSFSGAVSEEFHAHIKGFEPFAQFAHTADIFRDAVRIKLNQALGSITKPLSDEMSLILKEQWTDNAEWHDFVALPSIGRIVAQLSSRVFLGEKICRNPDWLRVTTEYSLNCMFAADQLRLWPRLIRPIVAPFLSSWKDSPRYNDAMEWMEQIANGRTYDAAVIQMTFSGTAIISSADLLAQALFDLCGKDDVIQAMREEIITVIGAEGWKKTALYKLELMDSFLKESQRMKPINLVAMKRRAEETIHLSDGTRIPKGDVLMVSCDWMRNPDFYSDPDTFDAYRFIKLRQAAAAGDNSALFVSPSPQHLAFGLGKHACPGRFFTNNEMKISLCHILLKYDFQIPKGTNPQPRGWGFSLSADPEAKLVIRRRKEEIVLEDVTDE</sequence>
<evidence type="ECO:0000256" key="10">
    <source>
        <dbReference type="SAM" id="Phobius"/>
    </source>
</evidence>
<keyword evidence="6 8" id="KW-0408">Iron</keyword>
<comment type="similarity">
    <text evidence="2 9">Belongs to the cytochrome P450 family.</text>
</comment>
<gene>
    <name evidence="11" type="ORF">N7492_005974</name>
</gene>
<evidence type="ECO:0000256" key="7">
    <source>
        <dbReference type="ARBA" id="ARBA00023033"/>
    </source>
</evidence>
<evidence type="ECO:0000256" key="3">
    <source>
        <dbReference type="ARBA" id="ARBA00022617"/>
    </source>
</evidence>
<proteinExistence type="inferred from homology"/>
<evidence type="ECO:0000256" key="1">
    <source>
        <dbReference type="ARBA" id="ARBA00001971"/>
    </source>
</evidence>
<keyword evidence="10" id="KW-0812">Transmembrane</keyword>
<dbReference type="GO" id="GO:0005506">
    <property type="term" value="F:iron ion binding"/>
    <property type="evidence" value="ECO:0007669"/>
    <property type="project" value="InterPro"/>
</dbReference>
<evidence type="ECO:0000256" key="5">
    <source>
        <dbReference type="ARBA" id="ARBA00023002"/>
    </source>
</evidence>
<dbReference type="GO" id="GO:0004497">
    <property type="term" value="F:monooxygenase activity"/>
    <property type="evidence" value="ECO:0007669"/>
    <property type="project" value="UniProtKB-KW"/>
</dbReference>
<dbReference type="PRINTS" id="PR00465">
    <property type="entry name" value="EP450IV"/>
</dbReference>
<comment type="caution">
    <text evidence="11">The sequence shown here is derived from an EMBL/GenBank/DDBJ whole genome shotgun (WGS) entry which is preliminary data.</text>
</comment>
<reference evidence="11" key="2">
    <citation type="journal article" date="2023" name="IMA Fungus">
        <title>Comparative genomic study of the Penicillium genus elucidates a diverse pangenome and 15 lateral gene transfer events.</title>
        <authorList>
            <person name="Petersen C."/>
            <person name="Sorensen T."/>
            <person name="Nielsen M.R."/>
            <person name="Sondergaard T.E."/>
            <person name="Sorensen J.L."/>
            <person name="Fitzpatrick D.A."/>
            <person name="Frisvad J.C."/>
            <person name="Nielsen K.L."/>
        </authorList>
    </citation>
    <scope>NUCLEOTIDE SEQUENCE</scope>
    <source>
        <strain evidence="11">IBT 21917</strain>
    </source>
</reference>
<dbReference type="Gene3D" id="1.10.630.10">
    <property type="entry name" value="Cytochrome P450"/>
    <property type="match status" value="1"/>
</dbReference>
<keyword evidence="12" id="KW-1185">Reference proteome</keyword>
<dbReference type="InterPro" id="IPR036396">
    <property type="entry name" value="Cyt_P450_sf"/>
</dbReference>
<evidence type="ECO:0000256" key="8">
    <source>
        <dbReference type="PIRSR" id="PIRSR602403-1"/>
    </source>
</evidence>
<feature type="transmembrane region" description="Helical" evidence="10">
    <location>
        <begin position="12"/>
        <end position="31"/>
    </location>
</feature>
<dbReference type="AlphaFoldDB" id="A0A9W9LS64"/>
<dbReference type="PANTHER" id="PTHR46206">
    <property type="entry name" value="CYTOCHROME P450"/>
    <property type="match status" value="1"/>
</dbReference>
<dbReference type="OrthoDB" id="1844152at2759"/>
<evidence type="ECO:0000313" key="12">
    <source>
        <dbReference type="Proteomes" id="UP001146351"/>
    </source>
</evidence>
<dbReference type="InterPro" id="IPR001128">
    <property type="entry name" value="Cyt_P450"/>
</dbReference>
<dbReference type="CDD" id="cd11041">
    <property type="entry name" value="CYP503A1-like"/>
    <property type="match status" value="1"/>
</dbReference>
<keyword evidence="4 8" id="KW-0479">Metal-binding</keyword>
<dbReference type="PANTHER" id="PTHR46206:SF2">
    <property type="entry name" value="CYTOCHROME P450 MONOOXYGENASE AUSG-RELATED"/>
    <property type="match status" value="1"/>
</dbReference>
<evidence type="ECO:0000256" key="2">
    <source>
        <dbReference type="ARBA" id="ARBA00010617"/>
    </source>
</evidence>
<keyword evidence="5 9" id="KW-0560">Oxidoreductase</keyword>
<dbReference type="Proteomes" id="UP001146351">
    <property type="component" value="Unassembled WGS sequence"/>
</dbReference>
<dbReference type="InterPro" id="IPR017972">
    <property type="entry name" value="Cyt_P450_CS"/>
</dbReference>